<reference evidence="5 6" key="1">
    <citation type="submission" date="2016-09" db="EMBL/GenBank/DDBJ databases">
        <title>Genome-resolved meta-omics ties microbial dynamics to process performance in biotechnology for thiocyanate degradation.</title>
        <authorList>
            <person name="Kantor R.S."/>
            <person name="Huddy R.J."/>
            <person name="Iyer R."/>
            <person name="Thomas B.C."/>
            <person name="Brown C.T."/>
            <person name="Anantharaman K."/>
            <person name="Tringe S."/>
            <person name="Hettich R.L."/>
            <person name="Harrison S.T."/>
            <person name="Banfield J.F."/>
        </authorList>
    </citation>
    <scope>NUCLEOTIDE SEQUENCE [LARGE SCALE GENOMIC DNA]</scope>
    <source>
        <strain evidence="5">59-99</strain>
    </source>
</reference>
<accession>A0A1M3KZE2</accession>
<evidence type="ECO:0000256" key="1">
    <source>
        <dbReference type="ARBA" id="ARBA00001964"/>
    </source>
</evidence>
<proteinExistence type="inferred from homology"/>
<dbReference type="InterPro" id="IPR005474">
    <property type="entry name" value="Transketolase_N"/>
</dbReference>
<evidence type="ECO:0000256" key="3">
    <source>
        <dbReference type="ARBA" id="ARBA00023052"/>
    </source>
</evidence>
<dbReference type="Gene3D" id="3.40.50.970">
    <property type="match status" value="1"/>
</dbReference>
<feature type="domain" description="Transketolase N-terminal" evidence="4">
    <location>
        <begin position="4"/>
        <end position="252"/>
    </location>
</feature>
<dbReference type="AlphaFoldDB" id="A0A1M3KZE2"/>
<evidence type="ECO:0000259" key="4">
    <source>
        <dbReference type="Pfam" id="PF00456"/>
    </source>
</evidence>
<dbReference type="Proteomes" id="UP000184233">
    <property type="component" value="Unassembled WGS sequence"/>
</dbReference>
<organism evidence="5 6">
    <name type="scientific">Candidatus Kapaibacterium thiocyanatum</name>
    <dbReference type="NCBI Taxonomy" id="1895771"/>
    <lineage>
        <taxon>Bacteria</taxon>
        <taxon>Pseudomonadati</taxon>
        <taxon>Candidatus Kapaibacteriota</taxon>
        <taxon>Candidatus Kapaibacteriia</taxon>
        <taxon>Candidatus Kapaibacteriales</taxon>
        <taxon>Candidatus Kapaibacteriaceae</taxon>
        <taxon>Candidatus Kapaibacterium</taxon>
    </lineage>
</organism>
<comment type="caution">
    <text evidence="5">The sequence shown here is derived from an EMBL/GenBank/DDBJ whole genome shotgun (WGS) entry which is preliminary data.</text>
</comment>
<dbReference type="CDD" id="cd02012">
    <property type="entry name" value="TPP_TK"/>
    <property type="match status" value="1"/>
</dbReference>
<dbReference type="PANTHER" id="PTHR47514">
    <property type="entry name" value="TRANSKETOLASE N-TERMINAL SECTION-RELATED"/>
    <property type="match status" value="1"/>
</dbReference>
<dbReference type="InterPro" id="IPR029061">
    <property type="entry name" value="THDP-binding"/>
</dbReference>
<dbReference type="SUPFAM" id="SSF52518">
    <property type="entry name" value="Thiamin diphosphate-binding fold (THDP-binding)"/>
    <property type="match status" value="1"/>
</dbReference>
<dbReference type="Pfam" id="PF00456">
    <property type="entry name" value="Transketolase_N"/>
    <property type="match status" value="1"/>
</dbReference>
<dbReference type="STRING" id="1895771.BGO89_06580"/>
<comment type="similarity">
    <text evidence="2">Belongs to the transketolase family.</text>
</comment>
<protein>
    <recommendedName>
        <fullName evidence="4">Transketolase N-terminal domain-containing protein</fullName>
    </recommendedName>
</protein>
<dbReference type="PANTHER" id="PTHR47514:SF1">
    <property type="entry name" value="TRANSKETOLASE N-TERMINAL SECTION-RELATED"/>
    <property type="match status" value="1"/>
</dbReference>
<name>A0A1M3KZE2_9BACT</name>
<gene>
    <name evidence="5" type="ORF">BGO89_06580</name>
</gene>
<evidence type="ECO:0000313" key="6">
    <source>
        <dbReference type="Proteomes" id="UP000184233"/>
    </source>
</evidence>
<sequence length="260" mass="28375">MLVRAGSGHSGGPLGSADIFAMLYFGGYMRYKPEDMQWSGRDRFVLSAGHMAPVMYAALANAGCFPKDEQATLRKFGTRLQGHPGRDMHLPGVETSSGSLGQGISIAVGMAMSDKLVDKNDRRVFSLTGDGELQEGSVWEAAMSASHFKLDNFCWIIDNNDCQIDGRVPDVMNVYPIVDKCRAFGFDTVVVDGHNHADLMRGFDVFLENQSKGTGLPTAIIARTYMGHGVSFMNDKFEWHGKPPSKEQAATALEELATMP</sequence>
<evidence type="ECO:0000313" key="5">
    <source>
        <dbReference type="EMBL" id="OJX57856.1"/>
    </source>
</evidence>
<keyword evidence="3" id="KW-0786">Thiamine pyrophosphate</keyword>
<evidence type="ECO:0000256" key="2">
    <source>
        <dbReference type="ARBA" id="ARBA00007131"/>
    </source>
</evidence>
<dbReference type="EMBL" id="MKVH01000021">
    <property type="protein sequence ID" value="OJX57856.1"/>
    <property type="molecule type" value="Genomic_DNA"/>
</dbReference>
<comment type="cofactor">
    <cofactor evidence="1">
        <name>thiamine diphosphate</name>
        <dbReference type="ChEBI" id="CHEBI:58937"/>
    </cofactor>
</comment>